<dbReference type="Proteomes" id="UP000054978">
    <property type="component" value="Unassembled WGS sequence"/>
</dbReference>
<dbReference type="GO" id="GO:0016020">
    <property type="term" value="C:membrane"/>
    <property type="evidence" value="ECO:0007669"/>
    <property type="project" value="TreeGrafter"/>
</dbReference>
<dbReference type="GO" id="GO:0046464">
    <property type="term" value="P:acylglycerol catabolic process"/>
    <property type="evidence" value="ECO:0007669"/>
    <property type="project" value="TreeGrafter"/>
</dbReference>
<dbReference type="EMBL" id="FCOB02000017">
    <property type="protein sequence ID" value="SAK74498.1"/>
    <property type="molecule type" value="Genomic_DNA"/>
</dbReference>
<dbReference type="STRING" id="1777144.AWB83_03722"/>
<protein>
    <submittedName>
        <fullName evidence="2">Haloalkane dehalogenase</fullName>
    </submittedName>
</protein>
<dbReference type="InterPro" id="IPR050266">
    <property type="entry name" value="AB_hydrolase_sf"/>
</dbReference>
<accession>A0A158BWM7</accession>
<keyword evidence="3" id="KW-1185">Reference proteome</keyword>
<reference evidence="2" key="1">
    <citation type="submission" date="2016-01" db="EMBL/GenBank/DDBJ databases">
        <authorList>
            <person name="Peeters C."/>
        </authorList>
    </citation>
    <scope>NUCLEOTIDE SEQUENCE [LARGE SCALE GENOMIC DNA]</scope>
    <source>
        <strain evidence="2">LMG 29326</strain>
    </source>
</reference>
<dbReference type="PANTHER" id="PTHR43798">
    <property type="entry name" value="MONOACYLGLYCEROL LIPASE"/>
    <property type="match status" value="1"/>
</dbReference>
<gene>
    <name evidence="2" type="ORF">AWB83_03722</name>
</gene>
<evidence type="ECO:0000259" key="1">
    <source>
        <dbReference type="Pfam" id="PF12146"/>
    </source>
</evidence>
<feature type="domain" description="Serine aminopeptidase S33" evidence="1">
    <location>
        <begin position="17"/>
        <end position="224"/>
    </location>
</feature>
<name>A0A158BWM7_9BURK</name>
<comment type="caution">
    <text evidence="2">The sequence shown here is derived from an EMBL/GenBank/DDBJ whole genome shotgun (WGS) entry which is preliminary data.</text>
</comment>
<dbReference type="RefSeq" id="WP_374729124.1">
    <property type="nucleotide sequence ID" value="NZ_FCOB02000017.1"/>
</dbReference>
<dbReference type="GO" id="GO:0047372">
    <property type="term" value="F:monoacylglycerol lipase activity"/>
    <property type="evidence" value="ECO:0007669"/>
    <property type="project" value="TreeGrafter"/>
</dbReference>
<evidence type="ECO:0000313" key="2">
    <source>
        <dbReference type="EMBL" id="SAK74498.1"/>
    </source>
</evidence>
<proteinExistence type="predicted"/>
<dbReference type="InterPro" id="IPR022742">
    <property type="entry name" value="Hydrolase_4"/>
</dbReference>
<sequence>MMSHWILLRGLTRETRHWGEFEAAFVAHGLVGAGGQVVCIDLPGNGAERAHEAPRSVVAMMDFVRARAAALGVHLPCRVLAMSLGAMVATAWAERHPHEIERLVLINTSMRPFARVHERLRPAAWPMLARIAMSWTRPERCEALIHRLTCNRGETADADIAQWAHLRRTHGASAANAMRQLAAAARFRARAAAPPCPVLLLSSAGDRLVDPVCSARVAARWRAAHTVHPWAGHDLPHDDPDWTCGAIAAWLGEHDASAGARVTCE</sequence>
<evidence type="ECO:0000313" key="3">
    <source>
        <dbReference type="Proteomes" id="UP000054978"/>
    </source>
</evidence>
<dbReference type="InterPro" id="IPR029058">
    <property type="entry name" value="AB_hydrolase_fold"/>
</dbReference>
<dbReference type="SUPFAM" id="SSF53474">
    <property type="entry name" value="alpha/beta-Hydrolases"/>
    <property type="match status" value="1"/>
</dbReference>
<dbReference type="PANTHER" id="PTHR43798:SF5">
    <property type="entry name" value="MONOACYLGLYCEROL LIPASE ABHD6"/>
    <property type="match status" value="1"/>
</dbReference>
<dbReference type="AlphaFoldDB" id="A0A158BWM7"/>
<dbReference type="Pfam" id="PF12146">
    <property type="entry name" value="Hydrolase_4"/>
    <property type="match status" value="1"/>
</dbReference>
<organism evidence="2 3">
    <name type="scientific">Caballeronia ptereochthonis</name>
    <dbReference type="NCBI Taxonomy" id="1777144"/>
    <lineage>
        <taxon>Bacteria</taxon>
        <taxon>Pseudomonadati</taxon>
        <taxon>Pseudomonadota</taxon>
        <taxon>Betaproteobacteria</taxon>
        <taxon>Burkholderiales</taxon>
        <taxon>Burkholderiaceae</taxon>
        <taxon>Caballeronia</taxon>
    </lineage>
</organism>
<dbReference type="Gene3D" id="3.40.50.1820">
    <property type="entry name" value="alpha/beta hydrolase"/>
    <property type="match status" value="1"/>
</dbReference>